<dbReference type="EMBL" id="CP060123">
    <property type="protein sequence ID" value="QNG49507.1"/>
    <property type="molecule type" value="Genomic_DNA"/>
</dbReference>
<keyword evidence="2" id="KW-0614">Plasmid</keyword>
<dbReference type="Proteomes" id="UP000515377">
    <property type="component" value="Plasmid unnamed1"/>
</dbReference>
<reference evidence="2 6" key="2">
    <citation type="submission" date="2018-10" db="EMBL/GenBank/DDBJ databases">
        <title>Characterization and genome analysis of a novel bacterium Sphingobium yanoikuyae SJTF8 capable of degrading PAHs.</title>
        <authorList>
            <person name="Yin C."/>
            <person name="Xiong W."/>
            <person name="Liang R."/>
        </authorList>
    </citation>
    <scope>NUCLEOTIDE SEQUENCE [LARGE SCALE GENOMIC DNA]</scope>
    <source>
        <strain evidence="2 6">SJTF8</strain>
        <plasmid evidence="2">pF1</plasmid>
        <plasmid evidence="6">pf1</plasmid>
    </source>
</reference>
<dbReference type="PROSITE" id="PS51257">
    <property type="entry name" value="PROKAR_LIPOPROTEIN"/>
    <property type="match status" value="1"/>
</dbReference>
<dbReference type="Pfam" id="PF00565">
    <property type="entry name" value="SNase"/>
    <property type="match status" value="1"/>
</dbReference>
<evidence type="ECO:0000313" key="7">
    <source>
        <dbReference type="Proteomes" id="UP000515377"/>
    </source>
</evidence>
<dbReference type="SMART" id="SM00318">
    <property type="entry name" value="SNc"/>
    <property type="match status" value="1"/>
</dbReference>
<reference evidence="4 7" key="3">
    <citation type="submission" date="2020-07" db="EMBL/GenBank/DDBJ databases">
        <title>Whole genome sequence of Sphingobium yanoikuyae A3.</title>
        <authorList>
            <person name="Han S.-S."/>
        </authorList>
    </citation>
    <scope>NUCLEOTIDE SEQUENCE [LARGE SCALE GENOMIC DNA]</scope>
    <source>
        <strain evidence="4 7">A3</strain>
        <plasmid evidence="4 7">unnamed1</plasmid>
    </source>
</reference>
<evidence type="ECO:0000313" key="3">
    <source>
        <dbReference type="EMBL" id="OAH40970.1"/>
    </source>
</evidence>
<proteinExistence type="predicted"/>
<dbReference type="EMBL" id="LSTR01000062">
    <property type="protein sequence ID" value="OAH40970.1"/>
    <property type="molecule type" value="Genomic_DNA"/>
</dbReference>
<geneLocation type="plasmid" evidence="6">
    <name>pf1</name>
</geneLocation>
<evidence type="ECO:0000313" key="5">
    <source>
        <dbReference type="Proteomes" id="UP000077262"/>
    </source>
</evidence>
<sequence>MRSALPFLLAALAACGAVSPPPDDSPISGKGRAIDGDTVSIDFRLSGADAFERKQMCSTKGSCYPCGKLAQDLASRILKSGTATVTPTGANSYGRPVAIVTVDGQDLGERMIREGLAVPATQYLRSDPERASAYLAAALEAKTQGRGAYAGEYIDPARWRHGERLACEGRY</sequence>
<geneLocation type="plasmid" evidence="4 7">
    <name>unnamed1</name>
</geneLocation>
<reference evidence="3 5" key="1">
    <citation type="submission" date="2016-02" db="EMBL/GenBank/DDBJ databases">
        <authorList>
            <person name="Wen L."/>
            <person name="He K."/>
            <person name="Yang H."/>
        </authorList>
    </citation>
    <scope>NUCLEOTIDE SEQUENCE [LARGE SCALE GENOMIC DNA]</scope>
    <source>
        <strain evidence="3 5">CD09_2</strain>
    </source>
</reference>
<dbReference type="InterPro" id="IPR016071">
    <property type="entry name" value="Staphylococal_nuclease_OB-fold"/>
</dbReference>
<dbReference type="RefSeq" id="WP_063976898.1">
    <property type="nucleotide sequence ID" value="NZ_CALUBW010000340.1"/>
</dbReference>
<evidence type="ECO:0000259" key="1">
    <source>
        <dbReference type="PROSITE" id="PS50830"/>
    </source>
</evidence>
<dbReference type="EMBL" id="CP033227">
    <property type="protein sequence ID" value="AYO75470.1"/>
    <property type="molecule type" value="Genomic_DNA"/>
</dbReference>
<protein>
    <submittedName>
        <fullName evidence="2 3">Nuclease</fullName>
    </submittedName>
</protein>
<dbReference type="Proteomes" id="UP000077262">
    <property type="component" value="Unassembled WGS sequence"/>
</dbReference>
<name>A0A177JID2_SPHYA</name>
<dbReference type="SUPFAM" id="SSF50199">
    <property type="entry name" value="Staphylococcal nuclease"/>
    <property type="match status" value="1"/>
</dbReference>
<evidence type="ECO:0000313" key="6">
    <source>
        <dbReference type="Proteomes" id="UP000280708"/>
    </source>
</evidence>
<dbReference type="OrthoDB" id="9805504at2"/>
<evidence type="ECO:0000313" key="4">
    <source>
        <dbReference type="EMBL" id="QNG49507.1"/>
    </source>
</evidence>
<dbReference type="AlphaFoldDB" id="A0A177JID2"/>
<evidence type="ECO:0000313" key="2">
    <source>
        <dbReference type="EMBL" id="AYO75470.1"/>
    </source>
</evidence>
<dbReference type="Gene3D" id="2.40.50.90">
    <property type="match status" value="1"/>
</dbReference>
<dbReference type="Proteomes" id="UP000280708">
    <property type="component" value="Plasmid pF1"/>
</dbReference>
<dbReference type="PROSITE" id="PS50830">
    <property type="entry name" value="TNASE_3"/>
    <property type="match status" value="1"/>
</dbReference>
<organism evidence="3 5">
    <name type="scientific">Sphingobium yanoikuyae</name>
    <name type="common">Sphingomonas yanoikuyae</name>
    <dbReference type="NCBI Taxonomy" id="13690"/>
    <lineage>
        <taxon>Bacteria</taxon>
        <taxon>Pseudomonadati</taxon>
        <taxon>Pseudomonadota</taxon>
        <taxon>Alphaproteobacteria</taxon>
        <taxon>Sphingomonadales</taxon>
        <taxon>Sphingomonadaceae</taxon>
        <taxon>Sphingobium</taxon>
    </lineage>
</organism>
<gene>
    <name evidence="3" type="ORF">AX777_22620</name>
    <name evidence="2" type="ORF">EBF16_00175</name>
    <name evidence="4" type="ORF">H3V42_32285</name>
</gene>
<geneLocation type="plasmid" evidence="2">
    <name>pF1</name>
</geneLocation>
<dbReference type="InterPro" id="IPR035437">
    <property type="entry name" value="SNase_OB-fold_sf"/>
</dbReference>
<feature type="domain" description="TNase-like" evidence="1">
    <location>
        <begin position="32"/>
        <end position="151"/>
    </location>
</feature>
<accession>A0A177JID2</accession>